<sequence>MILRYAYPLKTLVWATVTRVQDALFYQASGLSVADAVDAAREASNDFGEVFGQLLCMCQRDYLFLNRTLLNIHFQLGHLVLVDALPPDFIFIDRYYTPYDLRLCVCRSIITALKVALQTEGTHNILLLDPHPELITNAIIRTGSSMLLLHRMQKMSFDTTVTMFSVVPTALKVLSNISYTALTAIPRLRQEVNEVGLDYSVAFKRDDLHAAVSVTMETGQSVFQKHMLPYLEQQVATPSFFTLSPEKLGVDSPLYPMEEISSSVEDLMASI</sequence>
<dbReference type="Proteomes" id="UP001305779">
    <property type="component" value="Unassembled WGS sequence"/>
</dbReference>
<dbReference type="EMBL" id="JAXOVC010000003">
    <property type="protein sequence ID" value="KAK4504532.1"/>
    <property type="molecule type" value="Genomic_DNA"/>
</dbReference>
<protein>
    <submittedName>
        <fullName evidence="1">Uncharacterized protein</fullName>
    </submittedName>
</protein>
<organism evidence="1 2">
    <name type="scientific">Zasmidium cellare</name>
    <name type="common">Wine cellar mold</name>
    <name type="synonym">Racodium cellare</name>
    <dbReference type="NCBI Taxonomy" id="395010"/>
    <lineage>
        <taxon>Eukaryota</taxon>
        <taxon>Fungi</taxon>
        <taxon>Dikarya</taxon>
        <taxon>Ascomycota</taxon>
        <taxon>Pezizomycotina</taxon>
        <taxon>Dothideomycetes</taxon>
        <taxon>Dothideomycetidae</taxon>
        <taxon>Mycosphaerellales</taxon>
        <taxon>Mycosphaerellaceae</taxon>
        <taxon>Zasmidium</taxon>
    </lineage>
</organism>
<evidence type="ECO:0000313" key="2">
    <source>
        <dbReference type="Proteomes" id="UP001305779"/>
    </source>
</evidence>
<accession>A0ABR0ESS3</accession>
<reference evidence="1 2" key="1">
    <citation type="journal article" date="2023" name="G3 (Bethesda)">
        <title>A chromosome-level genome assembly of Zasmidium syzygii isolated from banana leaves.</title>
        <authorList>
            <person name="van Westerhoven A.C."/>
            <person name="Mehrabi R."/>
            <person name="Talebi R."/>
            <person name="Steentjes M.B.F."/>
            <person name="Corcolon B."/>
            <person name="Chong P.A."/>
            <person name="Kema G.H.J."/>
            <person name="Seidl M.F."/>
        </authorList>
    </citation>
    <scope>NUCLEOTIDE SEQUENCE [LARGE SCALE GENOMIC DNA]</scope>
    <source>
        <strain evidence="1 2">P124</strain>
    </source>
</reference>
<gene>
    <name evidence="1" type="ORF">PRZ48_005448</name>
</gene>
<evidence type="ECO:0000313" key="1">
    <source>
        <dbReference type="EMBL" id="KAK4504532.1"/>
    </source>
</evidence>
<name>A0ABR0ESS3_ZASCE</name>
<comment type="caution">
    <text evidence="1">The sequence shown here is derived from an EMBL/GenBank/DDBJ whole genome shotgun (WGS) entry which is preliminary data.</text>
</comment>
<keyword evidence="2" id="KW-1185">Reference proteome</keyword>
<proteinExistence type="predicted"/>